<feature type="compositionally biased region" description="Basic and acidic residues" evidence="1">
    <location>
        <begin position="28"/>
        <end position="54"/>
    </location>
</feature>
<comment type="caution">
    <text evidence="2">The sequence shown here is derived from an EMBL/GenBank/DDBJ whole genome shotgun (WGS) entry which is preliminary data.</text>
</comment>
<evidence type="ECO:0000313" key="2">
    <source>
        <dbReference type="EMBL" id="GAA1414853.1"/>
    </source>
</evidence>
<keyword evidence="3" id="KW-1185">Reference proteome</keyword>
<name>A0ABN1YNB6_9ACTN</name>
<evidence type="ECO:0000313" key="3">
    <source>
        <dbReference type="Proteomes" id="UP001500973"/>
    </source>
</evidence>
<feature type="region of interest" description="Disordered" evidence="1">
    <location>
        <begin position="1"/>
        <end position="58"/>
    </location>
</feature>
<proteinExistence type="predicted"/>
<dbReference type="Proteomes" id="UP001500973">
    <property type="component" value="Unassembled WGS sequence"/>
</dbReference>
<accession>A0ABN1YNB6</accession>
<reference evidence="2 3" key="1">
    <citation type="journal article" date="2019" name="Int. J. Syst. Evol. Microbiol.">
        <title>The Global Catalogue of Microorganisms (GCM) 10K type strain sequencing project: providing services to taxonomists for standard genome sequencing and annotation.</title>
        <authorList>
            <consortium name="The Broad Institute Genomics Platform"/>
            <consortium name="The Broad Institute Genome Sequencing Center for Infectious Disease"/>
            <person name="Wu L."/>
            <person name="Ma J."/>
        </authorList>
    </citation>
    <scope>NUCLEOTIDE SEQUENCE [LARGE SCALE GENOMIC DNA]</scope>
    <source>
        <strain evidence="2 3">JCM 11756</strain>
    </source>
</reference>
<sequence>MGRARHPDALLTVTVAVRRRGGGSRSGQGDRGEGESEQRNATVRAHDGLREGQDAGRGQLPLRTAAPWWSPVRLSAMGRHHMARRLTVAVPNTCGVGSLVSPNV</sequence>
<organism evidence="2 3">
    <name type="scientific">Streptomyces thermospinosisporus</name>
    <dbReference type="NCBI Taxonomy" id="161482"/>
    <lineage>
        <taxon>Bacteria</taxon>
        <taxon>Bacillati</taxon>
        <taxon>Actinomycetota</taxon>
        <taxon>Actinomycetes</taxon>
        <taxon>Kitasatosporales</taxon>
        <taxon>Streptomycetaceae</taxon>
        <taxon>Streptomyces</taxon>
    </lineage>
</organism>
<evidence type="ECO:0000256" key="1">
    <source>
        <dbReference type="SAM" id="MobiDB-lite"/>
    </source>
</evidence>
<protein>
    <submittedName>
        <fullName evidence="2">Uncharacterized protein</fullName>
    </submittedName>
</protein>
<gene>
    <name evidence="2" type="ORF">GCM10009601_03430</name>
</gene>
<dbReference type="EMBL" id="BAAAIZ010000004">
    <property type="protein sequence ID" value="GAA1414853.1"/>
    <property type="molecule type" value="Genomic_DNA"/>
</dbReference>